<organism evidence="1 2">
    <name type="scientific">Diabrotica balteata</name>
    <name type="common">Banded cucumber beetle</name>
    <dbReference type="NCBI Taxonomy" id="107213"/>
    <lineage>
        <taxon>Eukaryota</taxon>
        <taxon>Metazoa</taxon>
        <taxon>Ecdysozoa</taxon>
        <taxon>Arthropoda</taxon>
        <taxon>Hexapoda</taxon>
        <taxon>Insecta</taxon>
        <taxon>Pterygota</taxon>
        <taxon>Neoptera</taxon>
        <taxon>Endopterygota</taxon>
        <taxon>Coleoptera</taxon>
        <taxon>Polyphaga</taxon>
        <taxon>Cucujiformia</taxon>
        <taxon>Chrysomeloidea</taxon>
        <taxon>Chrysomelidae</taxon>
        <taxon>Galerucinae</taxon>
        <taxon>Diabroticina</taxon>
        <taxon>Diabroticites</taxon>
        <taxon>Diabrotica</taxon>
    </lineage>
</organism>
<keyword evidence="2" id="KW-1185">Reference proteome</keyword>
<accession>A0A9N9SZ77</accession>
<sequence>MKFNIKIKEESVEYYPRNIESQLSTSIDLGYLKNEPECNSARTVKSCIKEEFVEGDLRILIRALHQQ</sequence>
<reference evidence="1" key="1">
    <citation type="submission" date="2022-01" db="EMBL/GenBank/DDBJ databases">
        <authorList>
            <person name="King R."/>
        </authorList>
    </citation>
    <scope>NUCLEOTIDE SEQUENCE</scope>
</reference>
<dbReference type="EMBL" id="OU898279">
    <property type="protein sequence ID" value="CAG9833354.1"/>
    <property type="molecule type" value="Genomic_DNA"/>
</dbReference>
<dbReference type="Proteomes" id="UP001153709">
    <property type="component" value="Chromosome 4"/>
</dbReference>
<protein>
    <submittedName>
        <fullName evidence="1">Uncharacterized protein</fullName>
    </submittedName>
</protein>
<dbReference type="AlphaFoldDB" id="A0A9N9SZ77"/>
<gene>
    <name evidence="1" type="ORF">DIABBA_LOCUS6763</name>
</gene>
<evidence type="ECO:0000313" key="2">
    <source>
        <dbReference type="Proteomes" id="UP001153709"/>
    </source>
</evidence>
<proteinExistence type="predicted"/>
<name>A0A9N9SZ77_DIABA</name>
<evidence type="ECO:0000313" key="1">
    <source>
        <dbReference type="EMBL" id="CAG9833354.1"/>
    </source>
</evidence>